<dbReference type="Gene3D" id="3.90.550.10">
    <property type="entry name" value="Spore Coat Polysaccharide Biosynthesis Protein SpsA, Chain A"/>
    <property type="match status" value="1"/>
</dbReference>
<dbReference type="NCBIfam" id="NF046083">
    <property type="entry name" value="exosort_XrtY"/>
    <property type="match status" value="1"/>
</dbReference>
<accession>A0A4R0NLM2</accession>
<evidence type="ECO:0000256" key="8">
    <source>
        <dbReference type="ARBA" id="ARBA00038494"/>
    </source>
</evidence>
<feature type="transmembrane region" description="Helical" evidence="9">
    <location>
        <begin position="289"/>
        <end position="312"/>
    </location>
</feature>
<sequence length="462" mass="55019">MNNPHFSFIILTFNEEQHLPRLLESIRTLKARTYVLDSGSTDQTLNICYKYNLQVRYHPFHNHPKQWDTALRSFNIQSPWVIGLDADHIVGPELCEMLKNFKAEEYTNINGIYFNRKNYFKGKWIRFGGYYPKYLLKMFRYQVGYSDLQENMDHRFQVPSKTIIWKKGFLIEENLKENKISFWLDKHNRYSDLVAEEEIQRLTTKRFQVTKPNFWGSPNEHNAWLKSLWWQLPIYLRPFLYFTYRMIFQLGFLDGRTGIMFHFLQGFWFRLIVDIKIDEKIGKANRKSANFIFSFLFLFLLFYGFNLINIGITTPGNYYISFLDKYFNYISSWRNFCISSAAYVLKILGYRISTSENHLINHGFSGFRLVYSCLGYGIMSCFAAFVIAFPKSTWSKMIFLVAGLTAIQLLNTLRFILISIYYQPHASVLLMDHHDMFNYILYVILGTSMYFWTGKFSKNNNH</sequence>
<dbReference type="SUPFAM" id="SSF53448">
    <property type="entry name" value="Nucleotide-diphospho-sugar transferases"/>
    <property type="match status" value="1"/>
</dbReference>
<keyword evidence="11" id="KW-0808">Transferase</keyword>
<dbReference type="Pfam" id="PF09721">
    <property type="entry name" value="Exosortase_EpsH"/>
    <property type="match status" value="1"/>
</dbReference>
<dbReference type="AlphaFoldDB" id="A0A4R0NLM2"/>
<evidence type="ECO:0000313" key="12">
    <source>
        <dbReference type="Proteomes" id="UP000293347"/>
    </source>
</evidence>
<dbReference type="InterPro" id="IPR026392">
    <property type="entry name" value="Exo/Archaeosortase_dom"/>
</dbReference>
<keyword evidence="6 9" id="KW-1133">Transmembrane helix</keyword>
<dbReference type="GO" id="GO:0008233">
    <property type="term" value="F:peptidase activity"/>
    <property type="evidence" value="ECO:0007669"/>
    <property type="project" value="UniProtKB-KW"/>
</dbReference>
<evidence type="ECO:0000256" key="4">
    <source>
        <dbReference type="ARBA" id="ARBA00022692"/>
    </source>
</evidence>
<dbReference type="InterPro" id="IPR019127">
    <property type="entry name" value="Exosortase"/>
</dbReference>
<dbReference type="GO" id="GO:0016740">
    <property type="term" value="F:transferase activity"/>
    <property type="evidence" value="ECO:0007669"/>
    <property type="project" value="UniProtKB-KW"/>
</dbReference>
<keyword evidence="2" id="KW-1003">Cell membrane</keyword>
<dbReference type="CDD" id="cd02511">
    <property type="entry name" value="Beta4Glucosyltransferase"/>
    <property type="match status" value="1"/>
</dbReference>
<name>A0A4R0NLM2_9SPHI</name>
<gene>
    <name evidence="11" type="ORF">EZ437_08435</name>
</gene>
<dbReference type="Proteomes" id="UP000293347">
    <property type="component" value="Unassembled WGS sequence"/>
</dbReference>
<evidence type="ECO:0000256" key="1">
    <source>
        <dbReference type="ARBA" id="ARBA00004651"/>
    </source>
</evidence>
<dbReference type="GO" id="GO:0005886">
    <property type="term" value="C:plasma membrane"/>
    <property type="evidence" value="ECO:0007669"/>
    <property type="project" value="UniProtKB-SubCell"/>
</dbReference>
<organism evidence="11 12">
    <name type="scientific">Pedobacter psychroterrae</name>
    <dbReference type="NCBI Taxonomy" id="2530453"/>
    <lineage>
        <taxon>Bacteria</taxon>
        <taxon>Pseudomonadati</taxon>
        <taxon>Bacteroidota</taxon>
        <taxon>Sphingobacteriia</taxon>
        <taxon>Sphingobacteriales</taxon>
        <taxon>Sphingobacteriaceae</taxon>
        <taxon>Pedobacter</taxon>
    </lineage>
</organism>
<dbReference type="OrthoDB" id="9815923at2"/>
<feature type="transmembrane region" description="Helical" evidence="9">
    <location>
        <begin position="369"/>
        <end position="390"/>
    </location>
</feature>
<keyword evidence="12" id="KW-1185">Reference proteome</keyword>
<keyword evidence="4 9" id="KW-0812">Transmembrane</keyword>
<comment type="caution">
    <text evidence="11">The sequence shown here is derived from an EMBL/GenBank/DDBJ whole genome shotgun (WGS) entry which is preliminary data.</text>
</comment>
<keyword evidence="5" id="KW-0378">Hydrolase</keyword>
<evidence type="ECO:0000256" key="7">
    <source>
        <dbReference type="ARBA" id="ARBA00023136"/>
    </source>
</evidence>
<dbReference type="RefSeq" id="WP_131595270.1">
    <property type="nucleotide sequence ID" value="NZ_SJSL01000002.1"/>
</dbReference>
<evidence type="ECO:0000256" key="3">
    <source>
        <dbReference type="ARBA" id="ARBA00022670"/>
    </source>
</evidence>
<evidence type="ECO:0000256" key="6">
    <source>
        <dbReference type="ARBA" id="ARBA00022989"/>
    </source>
</evidence>
<dbReference type="InterPro" id="IPR001173">
    <property type="entry name" value="Glyco_trans_2-like"/>
</dbReference>
<dbReference type="Pfam" id="PF00535">
    <property type="entry name" value="Glycos_transf_2"/>
    <property type="match status" value="1"/>
</dbReference>
<protein>
    <submittedName>
        <fullName evidence="11">Glycosyltransferase</fullName>
    </submittedName>
</protein>
<dbReference type="EMBL" id="SJSL01000002">
    <property type="protein sequence ID" value="TCD00798.1"/>
    <property type="molecule type" value="Genomic_DNA"/>
</dbReference>
<feature type="transmembrane region" description="Helical" evidence="9">
    <location>
        <begin position="397"/>
        <end position="424"/>
    </location>
</feature>
<feature type="transmembrane region" description="Helical" evidence="9">
    <location>
        <begin position="436"/>
        <end position="453"/>
    </location>
</feature>
<dbReference type="PANTHER" id="PTHR43630">
    <property type="entry name" value="POLY-BETA-1,6-N-ACETYL-D-GLUCOSAMINE SYNTHASE"/>
    <property type="match status" value="1"/>
</dbReference>
<dbReference type="NCBIfam" id="TIGR04178">
    <property type="entry name" value="exo_archaeo"/>
    <property type="match status" value="1"/>
</dbReference>
<evidence type="ECO:0000259" key="10">
    <source>
        <dbReference type="Pfam" id="PF00535"/>
    </source>
</evidence>
<reference evidence="11 12" key="1">
    <citation type="submission" date="2019-02" db="EMBL/GenBank/DDBJ databases">
        <title>Pedobacter sp. RP-1-14 sp. nov., isolated from Arctic soil.</title>
        <authorList>
            <person name="Dahal R.H."/>
        </authorList>
    </citation>
    <scope>NUCLEOTIDE SEQUENCE [LARGE SCALE GENOMIC DNA]</scope>
    <source>
        <strain evidence="11 12">RP-1-14</strain>
    </source>
</reference>
<evidence type="ECO:0000256" key="9">
    <source>
        <dbReference type="SAM" id="Phobius"/>
    </source>
</evidence>
<feature type="domain" description="Glycosyltransferase 2-like" evidence="10">
    <location>
        <begin position="7"/>
        <end position="120"/>
    </location>
</feature>
<comment type="subcellular location">
    <subcellularLocation>
        <location evidence="1">Cell membrane</location>
        <topology evidence="1">Multi-pass membrane protein</topology>
    </subcellularLocation>
</comment>
<comment type="similarity">
    <text evidence="8">Belongs to the glycosyltransferase 2 family. WaaE/KdtX subfamily.</text>
</comment>
<dbReference type="PANTHER" id="PTHR43630:SF2">
    <property type="entry name" value="GLYCOSYLTRANSFERASE"/>
    <property type="match status" value="1"/>
</dbReference>
<dbReference type="GO" id="GO:0006508">
    <property type="term" value="P:proteolysis"/>
    <property type="evidence" value="ECO:0007669"/>
    <property type="project" value="UniProtKB-KW"/>
</dbReference>
<keyword evidence="7 9" id="KW-0472">Membrane</keyword>
<dbReference type="InterPro" id="IPR029044">
    <property type="entry name" value="Nucleotide-diphossugar_trans"/>
</dbReference>
<evidence type="ECO:0000313" key="11">
    <source>
        <dbReference type="EMBL" id="TCD00798.1"/>
    </source>
</evidence>
<keyword evidence="3" id="KW-0645">Protease</keyword>
<proteinExistence type="inferred from homology"/>
<evidence type="ECO:0000256" key="2">
    <source>
        <dbReference type="ARBA" id="ARBA00022475"/>
    </source>
</evidence>
<evidence type="ECO:0000256" key="5">
    <source>
        <dbReference type="ARBA" id="ARBA00022801"/>
    </source>
</evidence>